<dbReference type="Proteomes" id="UP000182977">
    <property type="component" value="Chromosome I"/>
</dbReference>
<dbReference type="Pfam" id="PF18029">
    <property type="entry name" value="Glyoxalase_6"/>
    <property type="match status" value="1"/>
</dbReference>
<dbReference type="InterPro" id="IPR029068">
    <property type="entry name" value="Glyas_Bleomycin-R_OHBP_Dase"/>
</dbReference>
<gene>
    <name evidence="2" type="ORF">SAMN04488563_6049</name>
</gene>
<dbReference type="PANTHER" id="PTHR35908">
    <property type="entry name" value="HYPOTHETICAL FUSION PROTEIN"/>
    <property type="match status" value="1"/>
</dbReference>
<dbReference type="AlphaFoldDB" id="A0A1H2LFU8"/>
<dbReference type="OrthoDB" id="3295209at2"/>
<protein>
    <recommendedName>
        <fullName evidence="1">VOC domain-containing protein</fullName>
    </recommendedName>
</protein>
<name>A0A1H2LFU8_9ACTN</name>
<reference evidence="3" key="1">
    <citation type="submission" date="2016-10" db="EMBL/GenBank/DDBJ databases">
        <authorList>
            <person name="Varghese N."/>
            <person name="Submissions S."/>
        </authorList>
    </citation>
    <scope>NUCLEOTIDE SEQUENCE [LARGE SCALE GENOMIC DNA]</scope>
    <source>
        <strain evidence="3">DSM 45079</strain>
    </source>
</reference>
<feature type="domain" description="VOC" evidence="1">
    <location>
        <begin position="27"/>
        <end position="140"/>
    </location>
</feature>
<evidence type="ECO:0000313" key="3">
    <source>
        <dbReference type="Proteomes" id="UP000182977"/>
    </source>
</evidence>
<evidence type="ECO:0000259" key="1">
    <source>
        <dbReference type="PROSITE" id="PS51819"/>
    </source>
</evidence>
<accession>A0A1H2LFU8</accession>
<organism evidence="2 3">
    <name type="scientific">Jiangella alkaliphila</name>
    <dbReference type="NCBI Taxonomy" id="419479"/>
    <lineage>
        <taxon>Bacteria</taxon>
        <taxon>Bacillati</taxon>
        <taxon>Actinomycetota</taxon>
        <taxon>Actinomycetes</taxon>
        <taxon>Jiangellales</taxon>
        <taxon>Jiangellaceae</taxon>
        <taxon>Jiangella</taxon>
    </lineage>
</organism>
<keyword evidence="3" id="KW-1185">Reference proteome</keyword>
<dbReference type="PROSITE" id="PS51819">
    <property type="entry name" value="VOC"/>
    <property type="match status" value="1"/>
</dbReference>
<dbReference type="SUPFAM" id="SSF54593">
    <property type="entry name" value="Glyoxalase/Bleomycin resistance protein/Dihydroxybiphenyl dioxygenase"/>
    <property type="match status" value="1"/>
</dbReference>
<dbReference type="Gene3D" id="3.10.180.10">
    <property type="entry name" value="2,3-Dihydroxybiphenyl 1,2-Dioxygenase, domain 1"/>
    <property type="match status" value="1"/>
</dbReference>
<dbReference type="RefSeq" id="WP_052762599.1">
    <property type="nucleotide sequence ID" value="NZ_KQ061236.1"/>
</dbReference>
<sequence length="143" mass="15863">MSFGLTEVSLGDTTRMEHEMTSQDQLKIGMYSFDCADAAALAGFWARLLGRSVDDGATTAFATIGFEDDGPTWMFHQPAGDLPTGDNRLMLDLGGEPNWREQADRVEALGGRRISDNEQDGVRWVEFRDLEGNTFRIFAPRPA</sequence>
<dbReference type="PANTHER" id="PTHR35908:SF1">
    <property type="entry name" value="CONSERVED PROTEIN"/>
    <property type="match status" value="1"/>
</dbReference>
<dbReference type="InterPro" id="IPR037523">
    <property type="entry name" value="VOC_core"/>
</dbReference>
<proteinExistence type="predicted"/>
<dbReference type="InterPro" id="IPR041581">
    <property type="entry name" value="Glyoxalase_6"/>
</dbReference>
<evidence type="ECO:0000313" key="2">
    <source>
        <dbReference type="EMBL" id="SDU79694.1"/>
    </source>
</evidence>
<dbReference type="EMBL" id="LT629791">
    <property type="protein sequence ID" value="SDU79694.1"/>
    <property type="molecule type" value="Genomic_DNA"/>
</dbReference>
<dbReference type="STRING" id="419479.SAMN04488563_6049"/>